<keyword evidence="3" id="KW-1185">Reference proteome</keyword>
<dbReference type="EMBL" id="MLAW01000043">
    <property type="protein sequence ID" value="OJJ22235.1"/>
    <property type="molecule type" value="Genomic_DNA"/>
</dbReference>
<sequence>MIGKDRLLEAIAGTNRGILASATEKQAILSYVVQLEERNPNPRPTEFPELLSGDWRLLYTTSAELLNIDRIPLYQLGQIYQCIRADEQAVYNIGELDGLPYLDSLVSVRASFSVVNERRVNVRFNRGIFGLQRVLGYESPSQIIEKIQESATFWPFDFPISEENQKGWLDITYLDQDLRINRGNKESVFVLARC</sequence>
<organism evidence="2 3">
    <name type="scientific">Roseofilum reptotaenium AO1-A</name>
    <dbReference type="NCBI Taxonomy" id="1925591"/>
    <lineage>
        <taxon>Bacteria</taxon>
        <taxon>Bacillati</taxon>
        <taxon>Cyanobacteriota</taxon>
        <taxon>Cyanophyceae</taxon>
        <taxon>Desertifilales</taxon>
        <taxon>Desertifilaceae</taxon>
        <taxon>Roseofilum</taxon>
    </lineage>
</organism>
<reference evidence="2" key="1">
    <citation type="submission" date="2016-10" db="EMBL/GenBank/DDBJ databases">
        <title>CRISPR-Cas defence system in Roseofilum reptotaenium: evidence of a bacteriophage-cyanobacterium arms race in the coral black band disease.</title>
        <authorList>
            <person name="Buerger P."/>
            <person name="Wood-Charlson E.M."/>
            <person name="Weynberg K.D."/>
            <person name="Willis B."/>
            <person name="Van Oppen M.J."/>
        </authorList>
    </citation>
    <scope>NUCLEOTIDE SEQUENCE [LARGE SCALE GENOMIC DNA]</scope>
    <source>
        <strain evidence="2">AO1-A</strain>
    </source>
</reference>
<protein>
    <submittedName>
        <fullName evidence="2">Fibrillin</fullName>
    </submittedName>
</protein>
<dbReference type="AlphaFoldDB" id="A0A1L9QMC1"/>
<dbReference type="STRING" id="1925591.BI308_19625"/>
<evidence type="ECO:0000313" key="2">
    <source>
        <dbReference type="EMBL" id="OJJ22235.1"/>
    </source>
</evidence>
<dbReference type="Proteomes" id="UP000183940">
    <property type="component" value="Unassembled WGS sequence"/>
</dbReference>
<name>A0A1L9QMC1_9CYAN</name>
<evidence type="ECO:0000259" key="1">
    <source>
        <dbReference type="Pfam" id="PF04755"/>
    </source>
</evidence>
<comment type="caution">
    <text evidence="2">The sequence shown here is derived from an EMBL/GenBank/DDBJ whole genome shotgun (WGS) entry which is preliminary data.</text>
</comment>
<dbReference type="Pfam" id="PF04755">
    <property type="entry name" value="PAP_fibrillin"/>
    <property type="match status" value="1"/>
</dbReference>
<feature type="domain" description="Plastid lipid-associated protein/fibrillin conserved" evidence="1">
    <location>
        <begin position="3"/>
        <end position="192"/>
    </location>
</feature>
<proteinExistence type="predicted"/>
<dbReference type="InterPro" id="IPR006843">
    <property type="entry name" value="PAP/fibrillin_dom"/>
</dbReference>
<dbReference type="PANTHER" id="PTHR31906">
    <property type="entry name" value="PLASTID-LIPID-ASSOCIATED PROTEIN 4, CHLOROPLASTIC-RELATED"/>
    <property type="match status" value="1"/>
</dbReference>
<accession>A0A1L9QMC1</accession>
<gene>
    <name evidence="2" type="ORF">BI308_19625</name>
</gene>
<dbReference type="InterPro" id="IPR039633">
    <property type="entry name" value="PAP"/>
</dbReference>
<evidence type="ECO:0000313" key="3">
    <source>
        <dbReference type="Proteomes" id="UP000183940"/>
    </source>
</evidence>